<reference evidence="2 3" key="1">
    <citation type="journal article" date="2021" name="Mar. Drugs">
        <title>Genome Reduction and Secondary Metabolism of the Marine Sponge-Associated Cyanobacterium Leptothoe.</title>
        <authorList>
            <person name="Konstantinou D."/>
            <person name="Popin R.V."/>
            <person name="Fewer D.P."/>
            <person name="Sivonen K."/>
            <person name="Gkelis S."/>
        </authorList>
    </citation>
    <scope>NUCLEOTIDE SEQUENCE [LARGE SCALE GENOMIC DNA]</scope>
    <source>
        <strain evidence="2 3">TAU-MAC 1615</strain>
    </source>
</reference>
<evidence type="ECO:0000313" key="3">
    <source>
        <dbReference type="Proteomes" id="UP001196661"/>
    </source>
</evidence>
<dbReference type="Proteomes" id="UP001196661">
    <property type="component" value="Unassembled WGS sequence"/>
</dbReference>
<keyword evidence="3" id="KW-1185">Reference proteome</keyword>
<feature type="transmembrane region" description="Helical" evidence="1">
    <location>
        <begin position="12"/>
        <end position="34"/>
    </location>
</feature>
<gene>
    <name evidence="2" type="ORF">IXB28_11030</name>
</gene>
<feature type="transmembrane region" description="Helical" evidence="1">
    <location>
        <begin position="40"/>
        <end position="66"/>
    </location>
</feature>
<evidence type="ECO:0000313" key="2">
    <source>
        <dbReference type="EMBL" id="MBT9312742.1"/>
    </source>
</evidence>
<keyword evidence="1" id="KW-0812">Transmembrane</keyword>
<keyword evidence="1" id="KW-0472">Membrane</keyword>
<feature type="transmembrane region" description="Helical" evidence="1">
    <location>
        <begin position="114"/>
        <end position="130"/>
    </location>
</feature>
<proteinExistence type="predicted"/>
<organism evidence="2 3">
    <name type="scientific">Leptothoe kymatousa TAU-MAC 1615</name>
    <dbReference type="NCBI Taxonomy" id="2364775"/>
    <lineage>
        <taxon>Bacteria</taxon>
        <taxon>Bacillati</taxon>
        <taxon>Cyanobacteriota</taxon>
        <taxon>Cyanophyceae</taxon>
        <taxon>Nodosilineales</taxon>
        <taxon>Cymatolegaceae</taxon>
        <taxon>Leptothoe</taxon>
        <taxon>Leptothoe kymatousa</taxon>
    </lineage>
</organism>
<keyword evidence="1" id="KW-1133">Transmembrane helix</keyword>
<name>A0ABS5Y4K3_9CYAN</name>
<comment type="caution">
    <text evidence="2">The sequence shown here is derived from an EMBL/GenBank/DDBJ whole genome shotgun (WGS) entry which is preliminary data.</text>
</comment>
<dbReference type="EMBL" id="JADOER010000009">
    <property type="protein sequence ID" value="MBT9312742.1"/>
    <property type="molecule type" value="Genomic_DNA"/>
</dbReference>
<protein>
    <submittedName>
        <fullName evidence="2">Uncharacterized protein</fullName>
    </submittedName>
</protein>
<sequence>MAGVAHRSRLIRLLLGILMPPVTIAVSYVLINIWASNFNIGLAIGWLILDYSLRLAIFQLLAYSLLMEFLIVPKLRNIYAIAIISGILMILAITSTFMAFFGQGTTAPFAYDKLTPVLGFTIGAVLGYILKRLHPTRHTNI</sequence>
<evidence type="ECO:0000256" key="1">
    <source>
        <dbReference type="SAM" id="Phobius"/>
    </source>
</evidence>
<accession>A0ABS5Y4K3</accession>
<feature type="transmembrane region" description="Helical" evidence="1">
    <location>
        <begin position="78"/>
        <end position="102"/>
    </location>
</feature>